<feature type="domain" description="DUF4484" evidence="1">
    <location>
        <begin position="506"/>
        <end position="608"/>
    </location>
</feature>
<dbReference type="Pfam" id="PF09804">
    <property type="entry name" value="DENND11"/>
    <property type="match status" value="1"/>
</dbReference>
<dbReference type="RefSeq" id="XP_021877327.1">
    <property type="nucleotide sequence ID" value="XM_022030572.1"/>
</dbReference>
<name>A0A1Y2GB17_9FUNG</name>
<evidence type="ECO:0000313" key="2">
    <source>
        <dbReference type="EMBL" id="ORZ05946.1"/>
    </source>
</evidence>
<dbReference type="STRING" id="64571.A0A1Y2GB17"/>
<evidence type="ECO:0000259" key="1">
    <source>
        <dbReference type="Pfam" id="PF14831"/>
    </source>
</evidence>
<proteinExistence type="predicted"/>
<sequence>MVVAYQVMRRMSVGGVVAREKAVTERAIHLKAPLHNTAVMENDIPTIDAIFVVRFDTRRGNVLEWSETTPGMEIKGVEFSALPSGIHSHSQDVIYFQLRGCIGVAVFANVPSENLEDRGAQMASVGVLVKPSVETGRCGQVWRHVDFLKSQARDHTTLGAEKADLANYFAQHKVLYHTTASSSSSNRRSSYRARNIRRISRSFTLSEPLQPLSSSPTGQHEPGEIDDIPISHPSHHFLRLVHTMGPAIYTIWKAALTRKRILICTKTPIEPSCLFVYNICLMATIPPGAISYSQTKFTERMQPLFCVGLHDIDNMQNIQGGYVACTTDKLFLFKPQLYDVLVDLSSTNYKSAYPRICIVNETLRENELEECCPNAIDKRRYFSMLQQLNRFRRRQEWMQRHLCTEAASTEAYEENEELSELSSTDMQTIECERSSSKGGFNMSDTLRKMVTGGWWWWYGGDGTEDDSLEPLITTPTSQADSEHLSGDRDRPLSGACLQVLQTRTCGSADTEAIRFFHNLTSTLLSDLGRLISFKTTAAIFDDDDDEPLSPDLENEISNRPIEISIQDLRQLGLDPYKDHEFVLELGRIYFGTRLQVQHSDWNLWCCRVTSCCSASR</sequence>
<dbReference type="GO" id="GO:0005811">
    <property type="term" value="C:lipid droplet"/>
    <property type="evidence" value="ECO:0007669"/>
    <property type="project" value="TreeGrafter"/>
</dbReference>
<comment type="caution">
    <text evidence="2">The sequence shown here is derived from an EMBL/GenBank/DDBJ whole genome shotgun (WGS) entry which is preliminary data.</text>
</comment>
<dbReference type="FunCoup" id="A0A1Y2GB17">
    <property type="interactions" value="20"/>
</dbReference>
<dbReference type="InterPro" id="IPR018626">
    <property type="entry name" value="LCHN/Anr2"/>
</dbReference>
<reference evidence="2 3" key="1">
    <citation type="submission" date="2016-07" db="EMBL/GenBank/DDBJ databases">
        <title>Pervasive Adenine N6-methylation of Active Genes in Fungi.</title>
        <authorList>
            <consortium name="DOE Joint Genome Institute"/>
            <person name="Mondo S.J."/>
            <person name="Dannebaum R.O."/>
            <person name="Kuo R.C."/>
            <person name="Labutti K."/>
            <person name="Haridas S."/>
            <person name="Kuo A."/>
            <person name="Salamov A."/>
            <person name="Ahrendt S.R."/>
            <person name="Lipzen A."/>
            <person name="Sullivan W."/>
            <person name="Andreopoulos W.B."/>
            <person name="Clum A."/>
            <person name="Lindquist E."/>
            <person name="Daum C."/>
            <person name="Ramamoorthy G.K."/>
            <person name="Gryganskyi A."/>
            <person name="Culley D."/>
            <person name="Magnuson J.K."/>
            <person name="James T.Y."/>
            <person name="O'Malley M.A."/>
            <person name="Stajich J.E."/>
            <person name="Spatafora J.W."/>
            <person name="Visel A."/>
            <person name="Grigoriev I.V."/>
        </authorList>
    </citation>
    <scope>NUCLEOTIDE SEQUENCE [LARGE SCALE GENOMIC DNA]</scope>
    <source>
        <strain evidence="2 3">NRRL 3116</strain>
    </source>
</reference>
<dbReference type="InParanoid" id="A0A1Y2GB17"/>
<dbReference type="Pfam" id="PF14831">
    <property type="entry name" value="DUF4484"/>
    <property type="match status" value="1"/>
</dbReference>
<evidence type="ECO:0000313" key="3">
    <source>
        <dbReference type="Proteomes" id="UP000193648"/>
    </source>
</evidence>
<dbReference type="Proteomes" id="UP000193648">
    <property type="component" value="Unassembled WGS sequence"/>
</dbReference>
<dbReference type="InterPro" id="IPR028115">
    <property type="entry name" value="DUF4484"/>
</dbReference>
<dbReference type="OrthoDB" id="2152680at2759"/>
<dbReference type="GeneID" id="33572413"/>
<keyword evidence="3" id="KW-1185">Reference proteome</keyword>
<dbReference type="PANTHER" id="PTHR28153">
    <property type="entry name" value="PROTEIN, PUTATIVE-RELATED"/>
    <property type="match status" value="1"/>
</dbReference>
<organism evidence="2 3">
    <name type="scientific">Lobosporangium transversale</name>
    <dbReference type="NCBI Taxonomy" id="64571"/>
    <lineage>
        <taxon>Eukaryota</taxon>
        <taxon>Fungi</taxon>
        <taxon>Fungi incertae sedis</taxon>
        <taxon>Mucoromycota</taxon>
        <taxon>Mortierellomycotina</taxon>
        <taxon>Mortierellomycetes</taxon>
        <taxon>Mortierellales</taxon>
        <taxon>Mortierellaceae</taxon>
        <taxon>Lobosporangium</taxon>
    </lineage>
</organism>
<dbReference type="InterPro" id="IPR053056">
    <property type="entry name" value="Lipid_Metab_Assoc_Protein"/>
</dbReference>
<gene>
    <name evidence="2" type="ORF">BCR41DRAFT_425342</name>
</gene>
<protein>
    <recommendedName>
        <fullName evidence="1">DUF4484 domain-containing protein</fullName>
    </recommendedName>
</protein>
<accession>A0A1Y2GB17</accession>
<dbReference type="AlphaFoldDB" id="A0A1Y2GB17"/>
<dbReference type="EMBL" id="MCFF01000048">
    <property type="protein sequence ID" value="ORZ05946.1"/>
    <property type="molecule type" value="Genomic_DNA"/>
</dbReference>
<dbReference type="PANTHER" id="PTHR28153:SF1">
    <property type="entry name" value="DUF4484 DOMAIN-CONTAINING PROTEIN"/>
    <property type="match status" value="1"/>
</dbReference>